<feature type="transmembrane region" description="Helical" evidence="1">
    <location>
        <begin position="462"/>
        <end position="484"/>
    </location>
</feature>
<keyword evidence="3" id="KW-1185">Reference proteome</keyword>
<keyword evidence="1" id="KW-0472">Membrane</keyword>
<evidence type="ECO:0000313" key="3">
    <source>
        <dbReference type="Proteomes" id="UP000295706"/>
    </source>
</evidence>
<name>A0A4R4KL84_9BACT</name>
<keyword evidence="1" id="KW-0812">Transmembrane</keyword>
<dbReference type="EMBL" id="SMJU01000001">
    <property type="protein sequence ID" value="TDB69107.1"/>
    <property type="molecule type" value="Genomic_DNA"/>
</dbReference>
<comment type="caution">
    <text evidence="2">The sequence shown here is derived from an EMBL/GenBank/DDBJ whole genome shotgun (WGS) entry which is preliminary data.</text>
</comment>
<sequence length="569" mass="66494">MIKIPVTIKKKPLGNFRVNREIYSQLKKGLLDYENTSSTISILIRNKIENSYDISRAIKETYYKIKGHYPSVDNFKIKIHLQVASSFDILNIDNVFPQEVFFDKCTGKQLNVKTDSFTYFSQELENPINLHLFQCNIENINIESKLNILNINDLKDCNKFIFLSKNSTPIKMKFCVISGNFNEIEINQIFSESISLKINKDNNDLKKESVLKIEKSNLENLILESEVNLSIELNKNDIKKIDFSSLHQAKEINFKENNINTLKIIIPKLGIDKVSLEENIDLKHITIRGLKSDRKDYNLNTLSINNCSFSSDFIGSFSDLKVKRISLNHLINRGEINFTNIEIEELFEIKNSIIGKSIFLNSNTGKKLELLDSNIEDIKLFSTDLSEDISFNKNEDLKKIKDGYRQLKIIFDKSSNNEKAIFFRHKELKTYYLTLSFFKRRQVLEKITLLFNRYSNKHTLNWGYPIFWIFIVGTITFFSFLFSLNAFEFYEGKVFIVDSRIYSSYFDWFIPSYLYPTKAKFNLLLDCFNYSDFSALPFASKAITIINDTLLMPYLIYQFIAAFRRHGSK</sequence>
<gene>
    <name evidence="2" type="ORF">EZE20_01870</name>
</gene>
<organism evidence="2 3">
    <name type="scientific">Arundinibacter roseus</name>
    <dbReference type="NCBI Taxonomy" id="2070510"/>
    <lineage>
        <taxon>Bacteria</taxon>
        <taxon>Pseudomonadati</taxon>
        <taxon>Bacteroidota</taxon>
        <taxon>Cytophagia</taxon>
        <taxon>Cytophagales</taxon>
        <taxon>Spirosomataceae</taxon>
        <taxon>Arundinibacter</taxon>
    </lineage>
</organism>
<dbReference type="AlphaFoldDB" id="A0A4R4KL84"/>
<dbReference type="Proteomes" id="UP000295706">
    <property type="component" value="Unassembled WGS sequence"/>
</dbReference>
<accession>A0A4R4KL84</accession>
<dbReference type="RefSeq" id="WP_132113875.1">
    <property type="nucleotide sequence ID" value="NZ_SMJU01000001.1"/>
</dbReference>
<protein>
    <submittedName>
        <fullName evidence="2">Uncharacterized protein</fullName>
    </submittedName>
</protein>
<proteinExistence type="predicted"/>
<keyword evidence="1" id="KW-1133">Transmembrane helix</keyword>
<dbReference type="OrthoDB" id="965965at2"/>
<evidence type="ECO:0000313" key="2">
    <source>
        <dbReference type="EMBL" id="TDB69107.1"/>
    </source>
</evidence>
<reference evidence="2 3" key="1">
    <citation type="submission" date="2019-02" db="EMBL/GenBank/DDBJ databases">
        <title>Arundinibacter roseus gen. nov., sp. nov., a new member of the family Cytophagaceae.</title>
        <authorList>
            <person name="Szuroczki S."/>
            <person name="Khayer B."/>
            <person name="Sproer C."/>
            <person name="Toumi M."/>
            <person name="Szabo A."/>
            <person name="Felfoldi T."/>
            <person name="Schumann P."/>
            <person name="Toth E."/>
        </authorList>
    </citation>
    <scope>NUCLEOTIDE SEQUENCE [LARGE SCALE GENOMIC DNA]</scope>
    <source>
        <strain evidence="2 3">DMA-k-7a</strain>
    </source>
</reference>
<evidence type="ECO:0000256" key="1">
    <source>
        <dbReference type="SAM" id="Phobius"/>
    </source>
</evidence>